<dbReference type="EMBL" id="JAWHQM010000016">
    <property type="protein sequence ID" value="KAK5630574.1"/>
    <property type="molecule type" value="Genomic_DNA"/>
</dbReference>
<dbReference type="Proteomes" id="UP001305414">
    <property type="component" value="Unassembled WGS sequence"/>
</dbReference>
<evidence type="ECO:0000313" key="2">
    <source>
        <dbReference type="Proteomes" id="UP001305414"/>
    </source>
</evidence>
<evidence type="ECO:0000313" key="1">
    <source>
        <dbReference type="EMBL" id="KAK5630574.1"/>
    </source>
</evidence>
<keyword evidence="2" id="KW-1185">Reference proteome</keyword>
<protein>
    <submittedName>
        <fullName evidence="1">Uncharacterized protein</fullName>
    </submittedName>
</protein>
<gene>
    <name evidence="1" type="ORF">RRF57_006289</name>
</gene>
<proteinExistence type="predicted"/>
<sequence length="72" mass="7888">MALQSDIVPVGVGHFFQPAWQNSPANAVFPVLDKEVVVELRPQALNKKWNATYSESDEAMSIISEDLATDGN</sequence>
<reference evidence="1 2" key="1">
    <citation type="submission" date="2023-10" db="EMBL/GenBank/DDBJ databases">
        <title>Draft genome sequence of Xylaria bambusicola isolate GMP-LS, the root and basal stem rot pathogen of sugarcane in Indonesia.</title>
        <authorList>
            <person name="Selvaraj P."/>
            <person name="Muralishankar V."/>
            <person name="Muruganantham S."/>
            <person name="Sp S."/>
            <person name="Haryani S."/>
            <person name="Lau K.J.X."/>
            <person name="Naqvi N.I."/>
        </authorList>
    </citation>
    <scope>NUCLEOTIDE SEQUENCE [LARGE SCALE GENOMIC DNA]</scope>
    <source>
        <strain evidence="1">GMP-LS</strain>
    </source>
</reference>
<organism evidence="1 2">
    <name type="scientific">Xylaria bambusicola</name>
    <dbReference type="NCBI Taxonomy" id="326684"/>
    <lineage>
        <taxon>Eukaryota</taxon>
        <taxon>Fungi</taxon>
        <taxon>Dikarya</taxon>
        <taxon>Ascomycota</taxon>
        <taxon>Pezizomycotina</taxon>
        <taxon>Sordariomycetes</taxon>
        <taxon>Xylariomycetidae</taxon>
        <taxon>Xylariales</taxon>
        <taxon>Xylariaceae</taxon>
        <taxon>Xylaria</taxon>
    </lineage>
</organism>
<comment type="caution">
    <text evidence="1">The sequence shown here is derived from an EMBL/GenBank/DDBJ whole genome shotgun (WGS) entry which is preliminary data.</text>
</comment>
<name>A0AAN7UZ60_9PEZI</name>
<accession>A0AAN7UZ60</accession>
<dbReference type="AlphaFoldDB" id="A0AAN7UZ60"/>